<evidence type="ECO:0000313" key="2">
    <source>
        <dbReference type="Proteomes" id="UP000002634"/>
    </source>
</evidence>
<gene>
    <name evidence="1" type="ordered locus">ETAE_1675</name>
</gene>
<name>A0AAU8P3E1_EDWPI</name>
<dbReference type="AlphaFoldDB" id="A0AAU8P3E1"/>
<sequence>MANVTLLRKRAGAEPRCQAYFPMHAGKRLTKRRRSAYA</sequence>
<evidence type="ECO:0000313" key="1">
    <source>
        <dbReference type="EMBL" id="ACY84514.1"/>
    </source>
</evidence>
<dbReference type="Proteomes" id="UP000002634">
    <property type="component" value="Chromosome"/>
</dbReference>
<reference evidence="1 2" key="1">
    <citation type="journal article" date="2009" name="PLoS ONE">
        <title>Genome sequence of the versatile fish pathogen Edwardsiella tarda provides insights into its adaptation to broad host ranges and intracellular niches.</title>
        <authorList>
            <person name="Wang Q."/>
            <person name="Yang M."/>
            <person name="Xiao J."/>
            <person name="Wu H."/>
            <person name="Wang X."/>
            <person name="Lv Y."/>
            <person name="Xu L."/>
            <person name="Zheng H."/>
            <person name="Wang S."/>
            <person name="Zhao G."/>
            <person name="Liu Q."/>
            <person name="Zhang Y."/>
        </authorList>
    </citation>
    <scope>NUCLEOTIDE SEQUENCE [LARGE SCALE GENOMIC DNA]</scope>
    <source>
        <strain evidence="2">EIB202 / CCTCC M208068</strain>
    </source>
</reference>
<dbReference type="KEGG" id="etr:ETAE_1675"/>
<keyword evidence="2" id="KW-1185">Reference proteome</keyword>
<accession>A0AAU8P3E1</accession>
<dbReference type="EMBL" id="CP001135">
    <property type="protein sequence ID" value="ACY84514.1"/>
    <property type="molecule type" value="Genomic_DNA"/>
</dbReference>
<proteinExistence type="predicted"/>
<organism evidence="1 2">
    <name type="scientific">Edwardsiella piscicida</name>
    <dbReference type="NCBI Taxonomy" id="1263550"/>
    <lineage>
        <taxon>Bacteria</taxon>
        <taxon>Pseudomonadati</taxon>
        <taxon>Pseudomonadota</taxon>
        <taxon>Gammaproteobacteria</taxon>
        <taxon>Enterobacterales</taxon>
        <taxon>Hafniaceae</taxon>
        <taxon>Edwardsiella</taxon>
    </lineage>
</organism>
<protein>
    <submittedName>
        <fullName evidence="1">Uncharacterized protein</fullName>
    </submittedName>
</protein>